<gene>
    <name evidence="2" type="ORF">EX30DRAFT_344333</name>
</gene>
<evidence type="ECO:0000313" key="3">
    <source>
        <dbReference type="Proteomes" id="UP000298138"/>
    </source>
</evidence>
<accession>A0A4S2MR06</accession>
<dbReference type="Proteomes" id="UP000298138">
    <property type="component" value="Unassembled WGS sequence"/>
</dbReference>
<feature type="compositionally biased region" description="Basic and acidic residues" evidence="1">
    <location>
        <begin position="26"/>
        <end position="40"/>
    </location>
</feature>
<dbReference type="AlphaFoldDB" id="A0A4S2MR06"/>
<evidence type="ECO:0000256" key="1">
    <source>
        <dbReference type="SAM" id="MobiDB-lite"/>
    </source>
</evidence>
<sequence>MKRNENEDEGEKRRNETNKNDPLVNEMRRTKMRRNEEMKPARTVPIRRKENGEFDRENESTDRQRQETRDMRATNGEGVLTTVCRCETNEEEPNKTG</sequence>
<keyword evidence="3" id="KW-1185">Reference proteome</keyword>
<evidence type="ECO:0000313" key="2">
    <source>
        <dbReference type="EMBL" id="TGZ77138.1"/>
    </source>
</evidence>
<reference evidence="2 3" key="1">
    <citation type="submission" date="2019-04" db="EMBL/GenBank/DDBJ databases">
        <title>Comparative genomics and transcriptomics to analyze fruiting body development in filamentous ascomycetes.</title>
        <authorList>
            <consortium name="DOE Joint Genome Institute"/>
            <person name="Lutkenhaus R."/>
            <person name="Traeger S."/>
            <person name="Breuer J."/>
            <person name="Kuo A."/>
            <person name="Lipzen A."/>
            <person name="Pangilinan J."/>
            <person name="Dilworth D."/>
            <person name="Sandor L."/>
            <person name="Poggeler S."/>
            <person name="Barry K."/>
            <person name="Grigoriev I.V."/>
            <person name="Nowrousian M."/>
        </authorList>
    </citation>
    <scope>NUCLEOTIDE SEQUENCE [LARGE SCALE GENOMIC DNA]</scope>
    <source>
        <strain evidence="2 3">CBS 389.68</strain>
    </source>
</reference>
<protein>
    <submittedName>
        <fullName evidence="2">Uncharacterized protein</fullName>
    </submittedName>
</protein>
<organism evidence="2 3">
    <name type="scientific">Ascodesmis nigricans</name>
    <dbReference type="NCBI Taxonomy" id="341454"/>
    <lineage>
        <taxon>Eukaryota</taxon>
        <taxon>Fungi</taxon>
        <taxon>Dikarya</taxon>
        <taxon>Ascomycota</taxon>
        <taxon>Pezizomycotina</taxon>
        <taxon>Pezizomycetes</taxon>
        <taxon>Pezizales</taxon>
        <taxon>Ascodesmidaceae</taxon>
        <taxon>Ascodesmis</taxon>
    </lineage>
</organism>
<dbReference type="EMBL" id="ML220158">
    <property type="protein sequence ID" value="TGZ77138.1"/>
    <property type="molecule type" value="Genomic_DNA"/>
</dbReference>
<feature type="region of interest" description="Disordered" evidence="1">
    <location>
        <begin position="1"/>
        <end position="76"/>
    </location>
</feature>
<feature type="compositionally biased region" description="Basic and acidic residues" evidence="1">
    <location>
        <begin position="47"/>
        <end position="72"/>
    </location>
</feature>
<name>A0A4S2MR06_9PEZI</name>
<feature type="compositionally biased region" description="Basic and acidic residues" evidence="1">
    <location>
        <begin position="10"/>
        <end position="19"/>
    </location>
</feature>
<proteinExistence type="predicted"/>
<dbReference type="InParanoid" id="A0A4S2MR06"/>